<sequence length="209" mass="23971">MEDGSLEPLKQKEYRYWSWPGEFGSHSSKGIDAFEVEMEKQRFLQEVKSEVEVLLNKTPFYAESGGQLGDREFLYVTADQSKQTAVVEIKDVQESLALWTSSNIHRYKGMDGRFAKDQEQPPKTQKESQKKMTQWMTNVPSIKSLRMTVGTQRNFDFRRKREPRQKSEELGEIRVIDEGKETAGSVNIRPATAAHSCSILAIFLLDKGD</sequence>
<dbReference type="Gene3D" id="2.40.30.130">
    <property type="match status" value="1"/>
</dbReference>
<gene>
    <name evidence="2" type="ORF">POPTR_004G181600</name>
</gene>
<dbReference type="InParanoid" id="B9H1P3"/>
<dbReference type="InterPro" id="IPR018164">
    <property type="entry name" value="Ala-tRNA-synth_IIc_N"/>
</dbReference>
<dbReference type="Pfam" id="PF01411">
    <property type="entry name" value="tRNA-synt_2c"/>
    <property type="match status" value="1"/>
</dbReference>
<dbReference type="GO" id="GO:0005524">
    <property type="term" value="F:ATP binding"/>
    <property type="evidence" value="ECO:0007669"/>
    <property type="project" value="InterPro"/>
</dbReference>
<dbReference type="STRING" id="3694.B9H1P3"/>
<accession>B9H1P3</accession>
<feature type="domain" description="Alanyl-tRNA synthetase class IIc N-terminal" evidence="1">
    <location>
        <begin position="35"/>
        <end position="96"/>
    </location>
</feature>
<evidence type="ECO:0000313" key="3">
    <source>
        <dbReference type="Proteomes" id="UP000006729"/>
    </source>
</evidence>
<dbReference type="HOGENOM" id="CLU_1317367_0_0_1"/>
<organism evidence="2 3">
    <name type="scientific">Populus trichocarpa</name>
    <name type="common">Western balsam poplar</name>
    <name type="synonym">Populus balsamifera subsp. trichocarpa</name>
    <dbReference type="NCBI Taxonomy" id="3694"/>
    <lineage>
        <taxon>Eukaryota</taxon>
        <taxon>Viridiplantae</taxon>
        <taxon>Streptophyta</taxon>
        <taxon>Embryophyta</taxon>
        <taxon>Tracheophyta</taxon>
        <taxon>Spermatophyta</taxon>
        <taxon>Magnoliopsida</taxon>
        <taxon>eudicotyledons</taxon>
        <taxon>Gunneridae</taxon>
        <taxon>Pentapetalae</taxon>
        <taxon>rosids</taxon>
        <taxon>fabids</taxon>
        <taxon>Malpighiales</taxon>
        <taxon>Salicaceae</taxon>
        <taxon>Saliceae</taxon>
        <taxon>Populus</taxon>
    </lineage>
</organism>
<dbReference type="GO" id="GO:0006419">
    <property type="term" value="P:alanyl-tRNA aminoacylation"/>
    <property type="evidence" value="ECO:0007669"/>
    <property type="project" value="InterPro"/>
</dbReference>
<dbReference type="Proteomes" id="UP000006729">
    <property type="component" value="Chromosome 4"/>
</dbReference>
<dbReference type="InterPro" id="IPR009000">
    <property type="entry name" value="Transl_B-barrel_sf"/>
</dbReference>
<name>B9H1P3_POPTR</name>
<evidence type="ECO:0000259" key="1">
    <source>
        <dbReference type="Pfam" id="PF01411"/>
    </source>
</evidence>
<evidence type="ECO:0000313" key="2">
    <source>
        <dbReference type="EMBL" id="PNT41905.1"/>
    </source>
</evidence>
<protein>
    <recommendedName>
        <fullName evidence="1">Alanyl-tRNA synthetase class IIc N-terminal domain-containing protein</fullName>
    </recommendedName>
</protein>
<keyword evidence="3" id="KW-1185">Reference proteome</keyword>
<reference evidence="2 3" key="1">
    <citation type="journal article" date="2006" name="Science">
        <title>The genome of black cottonwood, Populus trichocarpa (Torr. &amp; Gray).</title>
        <authorList>
            <person name="Tuskan G.A."/>
            <person name="Difazio S."/>
            <person name="Jansson S."/>
            <person name="Bohlmann J."/>
            <person name="Grigoriev I."/>
            <person name="Hellsten U."/>
            <person name="Putnam N."/>
            <person name="Ralph S."/>
            <person name="Rombauts S."/>
            <person name="Salamov A."/>
            <person name="Schein J."/>
            <person name="Sterck L."/>
            <person name="Aerts A."/>
            <person name="Bhalerao R.R."/>
            <person name="Bhalerao R.P."/>
            <person name="Blaudez D."/>
            <person name="Boerjan W."/>
            <person name="Brun A."/>
            <person name="Brunner A."/>
            <person name="Busov V."/>
            <person name="Campbell M."/>
            <person name="Carlson J."/>
            <person name="Chalot M."/>
            <person name="Chapman J."/>
            <person name="Chen G.L."/>
            <person name="Cooper D."/>
            <person name="Coutinho P.M."/>
            <person name="Couturier J."/>
            <person name="Covert S."/>
            <person name="Cronk Q."/>
            <person name="Cunningham R."/>
            <person name="Davis J."/>
            <person name="Degroeve S."/>
            <person name="Dejardin A."/>
            <person name="Depamphilis C."/>
            <person name="Detter J."/>
            <person name="Dirks B."/>
            <person name="Dubchak I."/>
            <person name="Duplessis S."/>
            <person name="Ehlting J."/>
            <person name="Ellis B."/>
            <person name="Gendler K."/>
            <person name="Goodstein D."/>
            <person name="Gribskov M."/>
            <person name="Grimwood J."/>
            <person name="Groover A."/>
            <person name="Gunter L."/>
            <person name="Hamberger B."/>
            <person name="Heinze B."/>
            <person name="Helariutta Y."/>
            <person name="Henrissat B."/>
            <person name="Holligan D."/>
            <person name="Holt R."/>
            <person name="Huang W."/>
            <person name="Islam-Faridi N."/>
            <person name="Jones S."/>
            <person name="Jones-Rhoades M."/>
            <person name="Jorgensen R."/>
            <person name="Joshi C."/>
            <person name="Kangasjarvi J."/>
            <person name="Karlsson J."/>
            <person name="Kelleher C."/>
            <person name="Kirkpatrick R."/>
            <person name="Kirst M."/>
            <person name="Kohler A."/>
            <person name="Kalluri U."/>
            <person name="Larimer F."/>
            <person name="Leebens-Mack J."/>
            <person name="Leple J.C."/>
            <person name="Locascio P."/>
            <person name="Lou Y."/>
            <person name="Lucas S."/>
            <person name="Martin F."/>
            <person name="Montanini B."/>
            <person name="Napoli C."/>
            <person name="Nelson D.R."/>
            <person name="Nelson C."/>
            <person name="Nieminen K."/>
            <person name="Nilsson O."/>
            <person name="Pereda V."/>
            <person name="Peter G."/>
            <person name="Philippe R."/>
            <person name="Pilate G."/>
            <person name="Poliakov A."/>
            <person name="Razumovskaya J."/>
            <person name="Richardson P."/>
            <person name="Rinaldi C."/>
            <person name="Ritland K."/>
            <person name="Rouze P."/>
            <person name="Ryaboy D."/>
            <person name="Schmutz J."/>
            <person name="Schrader J."/>
            <person name="Segerman B."/>
            <person name="Shin H."/>
            <person name="Siddiqui A."/>
            <person name="Sterky F."/>
            <person name="Terry A."/>
            <person name="Tsai C.J."/>
            <person name="Uberbacher E."/>
            <person name="Unneberg P."/>
            <person name="Vahala J."/>
            <person name="Wall K."/>
            <person name="Wessler S."/>
            <person name="Yang G."/>
            <person name="Yin T."/>
            <person name="Douglas C."/>
            <person name="Marra M."/>
            <person name="Sandberg G."/>
            <person name="Van de Peer Y."/>
            <person name="Rokhsar D."/>
        </authorList>
    </citation>
    <scope>NUCLEOTIDE SEQUENCE [LARGE SCALE GENOMIC DNA]</scope>
    <source>
        <strain evidence="3">cv. Nisqually</strain>
    </source>
</reference>
<proteinExistence type="predicted"/>
<dbReference type="AlphaFoldDB" id="B9H1P3"/>
<dbReference type="EMBL" id="CM009293">
    <property type="protein sequence ID" value="PNT41905.1"/>
    <property type="molecule type" value="Genomic_DNA"/>
</dbReference>
<dbReference type="GO" id="GO:0004813">
    <property type="term" value="F:alanine-tRNA ligase activity"/>
    <property type="evidence" value="ECO:0007669"/>
    <property type="project" value="InterPro"/>
</dbReference>
<dbReference type="SUPFAM" id="SSF50447">
    <property type="entry name" value="Translation proteins"/>
    <property type="match status" value="1"/>
</dbReference>